<protein>
    <recommendedName>
        <fullName evidence="4">Retrotransposon gag domain-containing protein</fullName>
    </recommendedName>
</protein>
<accession>A0A7J7G1B4</accession>
<feature type="compositionally biased region" description="Low complexity" evidence="1">
    <location>
        <begin position="8"/>
        <end position="17"/>
    </location>
</feature>
<evidence type="ECO:0000313" key="3">
    <source>
        <dbReference type="Proteomes" id="UP000593564"/>
    </source>
</evidence>
<dbReference type="EMBL" id="JACBKZ010000014">
    <property type="protein sequence ID" value="KAF5933971.1"/>
    <property type="molecule type" value="Genomic_DNA"/>
</dbReference>
<feature type="compositionally biased region" description="Acidic residues" evidence="1">
    <location>
        <begin position="21"/>
        <end position="30"/>
    </location>
</feature>
<evidence type="ECO:0008006" key="4">
    <source>
        <dbReference type="Google" id="ProtNLM"/>
    </source>
</evidence>
<organism evidence="2 3">
    <name type="scientific">Camellia sinensis</name>
    <name type="common">Tea plant</name>
    <name type="synonym">Thea sinensis</name>
    <dbReference type="NCBI Taxonomy" id="4442"/>
    <lineage>
        <taxon>Eukaryota</taxon>
        <taxon>Viridiplantae</taxon>
        <taxon>Streptophyta</taxon>
        <taxon>Embryophyta</taxon>
        <taxon>Tracheophyta</taxon>
        <taxon>Spermatophyta</taxon>
        <taxon>Magnoliopsida</taxon>
        <taxon>eudicotyledons</taxon>
        <taxon>Gunneridae</taxon>
        <taxon>Pentapetalae</taxon>
        <taxon>asterids</taxon>
        <taxon>Ericales</taxon>
        <taxon>Theaceae</taxon>
        <taxon>Camellia</taxon>
    </lineage>
</organism>
<dbReference type="PANTHER" id="PTHR33223:SF11">
    <property type="entry name" value="ELEMENT PROTEIN, PUTATIVE-RELATED"/>
    <property type="match status" value="1"/>
</dbReference>
<gene>
    <name evidence="2" type="ORF">HYC85_030142</name>
</gene>
<keyword evidence="3" id="KW-1185">Reference proteome</keyword>
<dbReference type="AlphaFoldDB" id="A0A7J7G1B4"/>
<evidence type="ECO:0000313" key="2">
    <source>
        <dbReference type="EMBL" id="KAF5933971.1"/>
    </source>
</evidence>
<comment type="caution">
    <text evidence="2">The sequence shown here is derived from an EMBL/GenBank/DDBJ whole genome shotgun (WGS) entry which is preliminary data.</text>
</comment>
<proteinExistence type="predicted"/>
<feature type="region of interest" description="Disordered" evidence="1">
    <location>
        <begin position="1"/>
        <end position="48"/>
    </location>
</feature>
<sequence>MSDDEVWKQSSKQAKSSQVEDPNEDWELDFSPDGSPYTSPARTYDGESVSSDHFDFPCNVITVDVNFEEREIHIIRNPGDDEKAKIEARRETEHQAKVTVSLKDEGFEAHQNLSIERNQISGHPFPNWVEWVQFPRGYAVPRFPLYNGTGCPRRHLVRFLAQCGNTVKSQALLLRQFVLSLEGWAADWYFSLPPNSIPDWDTMADRFYRTFYKPWPIEIEMSEHLDDEGTSSQTYDFIEGTIEEKIETALDLREMGTYRQGICSLYG</sequence>
<dbReference type="Proteomes" id="UP000593564">
    <property type="component" value="Unassembled WGS sequence"/>
</dbReference>
<dbReference type="PANTHER" id="PTHR33223">
    <property type="entry name" value="CCHC-TYPE DOMAIN-CONTAINING PROTEIN"/>
    <property type="match status" value="1"/>
</dbReference>
<reference evidence="2 3" key="2">
    <citation type="submission" date="2020-07" db="EMBL/GenBank/DDBJ databases">
        <title>Genome assembly of wild tea tree DASZ reveals pedigree and selection history of tea varieties.</title>
        <authorList>
            <person name="Zhang W."/>
        </authorList>
    </citation>
    <scope>NUCLEOTIDE SEQUENCE [LARGE SCALE GENOMIC DNA]</scope>
    <source>
        <strain evidence="3">cv. G240</strain>
        <tissue evidence="2">Leaf</tissue>
    </source>
</reference>
<name>A0A7J7G1B4_CAMSI</name>
<reference evidence="3" key="1">
    <citation type="journal article" date="2020" name="Nat. Commun.">
        <title>Genome assembly of wild tea tree DASZ reveals pedigree and selection history of tea varieties.</title>
        <authorList>
            <person name="Zhang W."/>
            <person name="Zhang Y."/>
            <person name="Qiu H."/>
            <person name="Guo Y."/>
            <person name="Wan H."/>
            <person name="Zhang X."/>
            <person name="Scossa F."/>
            <person name="Alseekh S."/>
            <person name="Zhang Q."/>
            <person name="Wang P."/>
            <person name="Xu L."/>
            <person name="Schmidt M.H."/>
            <person name="Jia X."/>
            <person name="Li D."/>
            <person name="Zhu A."/>
            <person name="Guo F."/>
            <person name="Chen W."/>
            <person name="Ni D."/>
            <person name="Usadel B."/>
            <person name="Fernie A.R."/>
            <person name="Wen W."/>
        </authorList>
    </citation>
    <scope>NUCLEOTIDE SEQUENCE [LARGE SCALE GENOMIC DNA]</scope>
    <source>
        <strain evidence="3">cv. G240</strain>
    </source>
</reference>
<evidence type="ECO:0000256" key="1">
    <source>
        <dbReference type="SAM" id="MobiDB-lite"/>
    </source>
</evidence>